<reference evidence="3" key="1">
    <citation type="submission" date="2021-03" db="EMBL/GenBank/DDBJ databases">
        <authorList>
            <person name="Tran Van P."/>
        </authorList>
    </citation>
    <scope>NUCLEOTIDE SEQUENCE</scope>
</reference>
<evidence type="ECO:0000256" key="2">
    <source>
        <dbReference type="SAM" id="SignalP"/>
    </source>
</evidence>
<gene>
    <name evidence="3" type="ORF">TPAB3V08_LOCUS8179</name>
</gene>
<evidence type="ECO:0000256" key="1">
    <source>
        <dbReference type="SAM" id="MobiDB-lite"/>
    </source>
</evidence>
<keyword evidence="4" id="KW-1185">Reference proteome</keyword>
<accession>A0ABN7P296</accession>
<proteinExistence type="predicted"/>
<organism evidence="3 4">
    <name type="scientific">Timema podura</name>
    <name type="common">Walking stick</name>
    <dbReference type="NCBI Taxonomy" id="61482"/>
    <lineage>
        <taxon>Eukaryota</taxon>
        <taxon>Metazoa</taxon>
        <taxon>Ecdysozoa</taxon>
        <taxon>Arthropoda</taxon>
        <taxon>Hexapoda</taxon>
        <taxon>Insecta</taxon>
        <taxon>Pterygota</taxon>
        <taxon>Neoptera</taxon>
        <taxon>Polyneoptera</taxon>
        <taxon>Phasmatodea</taxon>
        <taxon>Timematodea</taxon>
        <taxon>Timematoidea</taxon>
        <taxon>Timematidae</taxon>
        <taxon>Timema</taxon>
    </lineage>
</organism>
<sequence>MFIIKLTVVICFYYIGISSLKPEDTEEMVSSEQSTSNQRLLSKNTDSLDDSSSLKLPRRMIGHEHNPRPECPPELLEELDGTVNKSKPNTVVSLYQYVRKRLPRWRTLASTTDERGDGRSNECREDVAAFRRIENVNVYNGHEDFNTYRSREGNFLPEFKGIFKVKKNNILRNGVRYVPSSKKKNGTKNKRVDCRGCARKVSEVTEISDATDANYELDAPIDLEKDMVDTLKRKMKIEQITASEDVTRFLTLLDDMQAEESNVDLKAQWAYEVNMTEKNKMRAELRRLNLEEVYSHLRGGRVENHLGKTTPSSPAIDLNLDLPILGSQAQHETSALTNYATDVDLNPIPWARRLPSSTSSTRWPDFIIRVTPKTGRLMTSLRLARFQKTIWNIAKKFNLEDIRDPSVLRQMQILQNIGHAALPHDKLAQVR</sequence>
<feature type="region of interest" description="Disordered" evidence="1">
    <location>
        <begin position="24"/>
        <end position="53"/>
    </location>
</feature>
<evidence type="ECO:0000313" key="3">
    <source>
        <dbReference type="EMBL" id="CAG2061224.1"/>
    </source>
</evidence>
<evidence type="ECO:0000313" key="4">
    <source>
        <dbReference type="Proteomes" id="UP001153148"/>
    </source>
</evidence>
<name>A0ABN7P296_TIMPD</name>
<comment type="caution">
    <text evidence="3">The sequence shown here is derived from an EMBL/GenBank/DDBJ whole genome shotgun (WGS) entry which is preliminary data.</text>
</comment>
<protein>
    <submittedName>
        <fullName evidence="3">Uncharacterized protein</fullName>
    </submittedName>
</protein>
<dbReference type="EMBL" id="CAJPIN010015049">
    <property type="protein sequence ID" value="CAG2061224.1"/>
    <property type="molecule type" value="Genomic_DNA"/>
</dbReference>
<dbReference type="Proteomes" id="UP001153148">
    <property type="component" value="Unassembled WGS sequence"/>
</dbReference>
<feature type="signal peptide" evidence="2">
    <location>
        <begin position="1"/>
        <end position="19"/>
    </location>
</feature>
<feature type="non-terminal residue" evidence="3">
    <location>
        <position position="431"/>
    </location>
</feature>
<keyword evidence="2" id="KW-0732">Signal</keyword>
<feature type="chain" id="PRO_5046413872" evidence="2">
    <location>
        <begin position="20"/>
        <end position="431"/>
    </location>
</feature>
<feature type="compositionally biased region" description="Polar residues" evidence="1">
    <location>
        <begin position="30"/>
        <end position="39"/>
    </location>
</feature>
<feature type="compositionally biased region" description="Low complexity" evidence="1">
    <location>
        <begin position="40"/>
        <end position="53"/>
    </location>
</feature>